<dbReference type="InterPro" id="IPR036537">
    <property type="entry name" value="Adaptor_Cbl_N_dom_sf"/>
</dbReference>
<gene>
    <name evidence="1" type="ORF">DUNSADRAFT_12677</name>
</gene>
<protein>
    <submittedName>
        <fullName evidence="1">Uncharacterized protein</fullName>
    </submittedName>
</protein>
<evidence type="ECO:0000313" key="1">
    <source>
        <dbReference type="EMBL" id="KAF5831730.1"/>
    </source>
</evidence>
<keyword evidence="2" id="KW-1185">Reference proteome</keyword>
<dbReference type="EMBL" id="MU069925">
    <property type="protein sequence ID" value="KAF5831730.1"/>
    <property type="molecule type" value="Genomic_DNA"/>
</dbReference>
<dbReference type="Proteomes" id="UP000815325">
    <property type="component" value="Unassembled WGS sequence"/>
</dbReference>
<organism evidence="1 2">
    <name type="scientific">Dunaliella salina</name>
    <name type="common">Green alga</name>
    <name type="synonym">Protococcus salinus</name>
    <dbReference type="NCBI Taxonomy" id="3046"/>
    <lineage>
        <taxon>Eukaryota</taxon>
        <taxon>Viridiplantae</taxon>
        <taxon>Chlorophyta</taxon>
        <taxon>core chlorophytes</taxon>
        <taxon>Chlorophyceae</taxon>
        <taxon>CS clade</taxon>
        <taxon>Chlamydomonadales</taxon>
        <taxon>Dunaliellaceae</taxon>
        <taxon>Dunaliella</taxon>
    </lineage>
</organism>
<accession>A0ABZ3KRD2</accession>
<dbReference type="EMBL" id="MU069925">
    <property type="protein sequence ID" value="KAF5831728.1"/>
    <property type="molecule type" value="Genomic_DNA"/>
</dbReference>
<comment type="caution">
    <text evidence="1">The sequence shown here is derived from an EMBL/GenBank/DDBJ whole genome shotgun (WGS) entry which is preliminary data.</text>
</comment>
<sequence>MQQSHHFGRKRGNKHSRQSLSARWMLHWRSAWSSRTHCLSQVVLECNSLVILHRSLALPLPTRTIWRRCWRGLQSSSHVMDVIIEKHVSHEQGGSKSAKAGSKKYQQLMGSLHDLLQEILEYTKEYRSRNFILKLLQTSNDCKHYQEMVDDLARLIADAHFSVSISTHSMTLEVHEMSAKTQSLMENMVQQIRNQTPYKDRSSEVNRLVEDSGGIDAVLRNPAKIEQVVKHLDYGNQITLDIVRNQVRKLSIFNKIYN</sequence>
<dbReference type="Gene3D" id="1.20.930.20">
    <property type="entry name" value="Adaptor protein Cbl, N-terminal domain"/>
    <property type="match status" value="1"/>
</dbReference>
<evidence type="ECO:0000313" key="2">
    <source>
        <dbReference type="Proteomes" id="UP000815325"/>
    </source>
</evidence>
<reference evidence="1" key="2">
    <citation type="submission" date="2020-06" db="EMBL/GenBank/DDBJ databases">
        <authorList>
            <consortium name="DOE Joint Genome Institute"/>
            <person name="Calhoun S."/>
            <person name="Polle J.E."/>
            <person name="Mckie-Krisberg Z."/>
            <person name="Prochnik S."/>
            <person name="Neofotis P."/>
            <person name="Yim W.C."/>
            <person name="Hathwaik L.T."/>
            <person name="Jenkins J."/>
            <person name="Molina H."/>
            <person name="Bunkenborg J."/>
            <person name="Grigoriev I.V."/>
            <person name="Barry K."/>
            <person name="Schmutz J."/>
            <person name="Jin E."/>
            <person name="Cushman J.C."/>
            <person name="Magnuson J.K."/>
        </authorList>
    </citation>
    <scope>NUCLEOTIDE SEQUENCE</scope>
    <source>
        <strain evidence="1">CCAP 19/18</strain>
    </source>
</reference>
<proteinExistence type="predicted"/>
<name>A0ABZ3KRD2_DUNSA</name>
<reference evidence="1" key="1">
    <citation type="submission" date="2017-08" db="EMBL/GenBank/DDBJ databases">
        <authorList>
            <person name="Polle J.E."/>
            <person name="Barry K."/>
            <person name="Cushman J."/>
            <person name="Schmutz J."/>
            <person name="Tran D."/>
            <person name="Hathwaick L.T."/>
            <person name="Yim W.C."/>
            <person name="Jenkins J."/>
            <person name="Mckie-Krisberg Z.M."/>
            <person name="Prochnik S."/>
            <person name="Lindquist E."/>
            <person name="Dockter R.B."/>
            <person name="Adam C."/>
            <person name="Molina H."/>
            <person name="Bunkerborg J."/>
            <person name="Jin E."/>
            <person name="Buchheim M."/>
            <person name="Magnuson J."/>
        </authorList>
    </citation>
    <scope>NUCLEOTIDE SEQUENCE</scope>
    <source>
        <strain evidence="1">CCAP 19/18</strain>
    </source>
</reference>